<evidence type="ECO:0000259" key="4">
    <source>
        <dbReference type="PROSITE" id="PS50883"/>
    </source>
</evidence>
<feature type="domain" description="GGDEF" evidence="5">
    <location>
        <begin position="297"/>
        <end position="428"/>
    </location>
</feature>
<dbReference type="AlphaFoldDB" id="A0A4Q9QWC8"/>
<dbReference type="InterPro" id="IPR035965">
    <property type="entry name" value="PAS-like_dom_sf"/>
</dbReference>
<gene>
    <name evidence="6" type="ORF">DNK44_20960</name>
</gene>
<comment type="caution">
    <text evidence="6">The sequence shown here is derived from an EMBL/GenBank/DDBJ whole genome shotgun (WGS) entry which is preliminary data.</text>
</comment>
<dbReference type="InterPro" id="IPR001789">
    <property type="entry name" value="Sig_transdc_resp-reg_receiver"/>
</dbReference>
<dbReference type="SUPFAM" id="SSF55073">
    <property type="entry name" value="Nucleotide cyclase"/>
    <property type="match status" value="1"/>
</dbReference>
<dbReference type="InterPro" id="IPR050706">
    <property type="entry name" value="Cyclic-di-GMP_PDE-like"/>
</dbReference>
<dbReference type="PROSITE" id="PS50883">
    <property type="entry name" value="EAL"/>
    <property type="match status" value="1"/>
</dbReference>
<dbReference type="Gene3D" id="3.20.20.450">
    <property type="entry name" value="EAL domain"/>
    <property type="match status" value="1"/>
</dbReference>
<organism evidence="6 7">
    <name type="scientific">Phytopseudomonas dryadis</name>
    <dbReference type="NCBI Taxonomy" id="2487520"/>
    <lineage>
        <taxon>Bacteria</taxon>
        <taxon>Pseudomonadati</taxon>
        <taxon>Pseudomonadota</taxon>
        <taxon>Gammaproteobacteria</taxon>
        <taxon>Pseudomonadales</taxon>
        <taxon>Pseudomonadaceae</taxon>
        <taxon>Phytopseudomonas</taxon>
    </lineage>
</organism>
<reference evidence="6 7" key="1">
    <citation type="submission" date="2018-06" db="EMBL/GenBank/DDBJ databases">
        <title>Three novel Pseudomonas species isolated from symptomatic oak.</title>
        <authorList>
            <person name="Bueno-Gonzalez V."/>
            <person name="Brady C."/>
        </authorList>
    </citation>
    <scope>NUCLEOTIDE SEQUENCE [LARGE SCALE GENOMIC DNA]</scope>
    <source>
        <strain evidence="6 7">P6B</strain>
    </source>
</reference>
<dbReference type="PROSITE" id="PS50110">
    <property type="entry name" value="RESPONSE_REGULATORY"/>
    <property type="match status" value="1"/>
</dbReference>
<evidence type="ECO:0000313" key="7">
    <source>
        <dbReference type="Proteomes" id="UP000293172"/>
    </source>
</evidence>
<dbReference type="Gene3D" id="3.30.70.270">
    <property type="match status" value="1"/>
</dbReference>
<dbReference type="EMBL" id="QJUL01000040">
    <property type="protein sequence ID" value="TBU87278.1"/>
    <property type="molecule type" value="Genomic_DNA"/>
</dbReference>
<dbReference type="Gene3D" id="3.40.50.2300">
    <property type="match status" value="1"/>
</dbReference>
<dbReference type="PANTHER" id="PTHR33121:SF23">
    <property type="entry name" value="CYCLIC DI-GMP PHOSPHODIESTERASE PDEB"/>
    <property type="match status" value="1"/>
</dbReference>
<evidence type="ECO:0000259" key="5">
    <source>
        <dbReference type="PROSITE" id="PS50887"/>
    </source>
</evidence>
<evidence type="ECO:0000313" key="6">
    <source>
        <dbReference type="EMBL" id="TBU87278.1"/>
    </source>
</evidence>
<dbReference type="Gene3D" id="3.30.450.20">
    <property type="entry name" value="PAS domain"/>
    <property type="match status" value="1"/>
</dbReference>
<accession>A0A4Q9QWC8</accession>
<evidence type="ECO:0000256" key="1">
    <source>
        <dbReference type="PROSITE-ProRule" id="PRU00169"/>
    </source>
</evidence>
<feature type="domain" description="Response regulatory" evidence="3">
    <location>
        <begin position="9"/>
        <end position="124"/>
    </location>
</feature>
<dbReference type="SMART" id="SM00091">
    <property type="entry name" value="PAS"/>
    <property type="match status" value="1"/>
</dbReference>
<evidence type="ECO:0000259" key="3">
    <source>
        <dbReference type="PROSITE" id="PS50110"/>
    </source>
</evidence>
<dbReference type="InterPro" id="IPR001633">
    <property type="entry name" value="EAL_dom"/>
</dbReference>
<protein>
    <submittedName>
        <fullName evidence="6">Ferrous iron transporter C</fullName>
    </submittedName>
</protein>
<dbReference type="GO" id="GO:0071111">
    <property type="term" value="F:cyclic-guanylate-specific phosphodiesterase activity"/>
    <property type="evidence" value="ECO:0007669"/>
    <property type="project" value="InterPro"/>
</dbReference>
<dbReference type="InterPro" id="IPR013767">
    <property type="entry name" value="PAS_fold"/>
</dbReference>
<dbReference type="InterPro" id="IPR043128">
    <property type="entry name" value="Rev_trsase/Diguanyl_cyclase"/>
</dbReference>
<dbReference type="NCBIfam" id="TIGR00229">
    <property type="entry name" value="sensory_box"/>
    <property type="match status" value="1"/>
</dbReference>
<dbReference type="Proteomes" id="UP000293172">
    <property type="component" value="Unassembled WGS sequence"/>
</dbReference>
<feature type="coiled-coil region" evidence="2">
    <location>
        <begin position="125"/>
        <end position="152"/>
    </location>
</feature>
<dbReference type="SUPFAM" id="SSF52172">
    <property type="entry name" value="CheY-like"/>
    <property type="match status" value="1"/>
</dbReference>
<sequence>MAIEKKTIRLLILEDSQNEAERLVSLFRNAGNATRVHRLTSSDDLLEALQHSWDLLICAPTCEYLEPHEALAAIRRQAKDIPVIQLLADNESDSVTEALSLGAQDALPQGEDERLVLIARRELGNLEERRARRAAEVALREAEKRCQLLLESSVDAITYVHDGMHIYANRAYLELFGYDDGEELEGMPMIDLIASADQATFKDFLKHYQSLEGSAELTCSGVKADGSSFAARMNFSPATYDGEPCIQVVIRAESGNAELEEKLREISSQDLVTGLYNRIYFIELMDAAAYHAVHDEQPASMSYIRVDRYTALLGEVGLAGIDLLLTDLANLLRAHFPQDAHLARFGDDVFAVLQPGQSPEQCRGILETLLKKVEGHLFDINGRTAQTTLSIGVAGLNETTPKAQEVIDRAQRCADELDEGNTLKLYDPADELAAAASRGNVVAMVQQALEQNSFRLLFQPIISLRGDDHEHYEVLLRLLSPSGEEVPPGEFLGAAKEAGLGEKIDRWVILSSIKLLAEHRSKGHATRLFVHLSSASLQDQTLLPWLSVALKAARLPADALVFQFSEPDAIAYLKQAKALTQGLKDLHCHVALSQFGCALNPFNTLKHLPIDFVKVDGSFSQNLSDAANQEALKTLLASLHGQAKLTIVPFVETASVLATLWQAGVNYIQGYYLQGPSQSMNYDFSADE</sequence>
<dbReference type="Pfam" id="PF00990">
    <property type="entry name" value="GGDEF"/>
    <property type="match status" value="1"/>
</dbReference>
<dbReference type="SUPFAM" id="SSF55785">
    <property type="entry name" value="PYP-like sensor domain (PAS domain)"/>
    <property type="match status" value="1"/>
</dbReference>
<dbReference type="CDD" id="cd00156">
    <property type="entry name" value="REC"/>
    <property type="match status" value="1"/>
</dbReference>
<name>A0A4Q9QWC8_9GAMM</name>
<feature type="domain" description="EAL" evidence="4">
    <location>
        <begin position="438"/>
        <end position="688"/>
    </location>
</feature>
<dbReference type="PROSITE" id="PS50887">
    <property type="entry name" value="GGDEF"/>
    <property type="match status" value="1"/>
</dbReference>
<dbReference type="SMART" id="SM00267">
    <property type="entry name" value="GGDEF"/>
    <property type="match status" value="1"/>
</dbReference>
<dbReference type="CDD" id="cd01948">
    <property type="entry name" value="EAL"/>
    <property type="match status" value="1"/>
</dbReference>
<dbReference type="InterPro" id="IPR011006">
    <property type="entry name" value="CheY-like_superfamily"/>
</dbReference>
<dbReference type="InterPro" id="IPR029787">
    <property type="entry name" value="Nucleotide_cyclase"/>
</dbReference>
<dbReference type="PANTHER" id="PTHR33121">
    <property type="entry name" value="CYCLIC DI-GMP PHOSPHODIESTERASE PDEF"/>
    <property type="match status" value="1"/>
</dbReference>
<dbReference type="InterPro" id="IPR000160">
    <property type="entry name" value="GGDEF_dom"/>
</dbReference>
<dbReference type="CDD" id="cd00130">
    <property type="entry name" value="PAS"/>
    <property type="match status" value="1"/>
</dbReference>
<keyword evidence="2" id="KW-0175">Coiled coil</keyword>
<dbReference type="InterPro" id="IPR035919">
    <property type="entry name" value="EAL_sf"/>
</dbReference>
<dbReference type="NCBIfam" id="TIGR00254">
    <property type="entry name" value="GGDEF"/>
    <property type="match status" value="1"/>
</dbReference>
<dbReference type="OrthoDB" id="7052318at2"/>
<comment type="caution">
    <text evidence="1">Lacks conserved residue(s) required for the propagation of feature annotation.</text>
</comment>
<evidence type="ECO:0000256" key="2">
    <source>
        <dbReference type="SAM" id="Coils"/>
    </source>
</evidence>
<dbReference type="SUPFAM" id="SSF141868">
    <property type="entry name" value="EAL domain-like"/>
    <property type="match status" value="1"/>
</dbReference>
<dbReference type="Pfam" id="PF00563">
    <property type="entry name" value="EAL"/>
    <property type="match status" value="1"/>
</dbReference>
<dbReference type="RefSeq" id="WP_131198944.1">
    <property type="nucleotide sequence ID" value="NZ_QJUL01000040.1"/>
</dbReference>
<proteinExistence type="predicted"/>
<dbReference type="GO" id="GO:0006355">
    <property type="term" value="P:regulation of DNA-templated transcription"/>
    <property type="evidence" value="ECO:0007669"/>
    <property type="project" value="InterPro"/>
</dbReference>
<dbReference type="InterPro" id="IPR000014">
    <property type="entry name" value="PAS"/>
</dbReference>
<dbReference type="SMART" id="SM00052">
    <property type="entry name" value="EAL"/>
    <property type="match status" value="1"/>
</dbReference>
<dbReference type="Pfam" id="PF00989">
    <property type="entry name" value="PAS"/>
    <property type="match status" value="1"/>
</dbReference>
<dbReference type="GO" id="GO:0000160">
    <property type="term" value="P:phosphorelay signal transduction system"/>
    <property type="evidence" value="ECO:0007669"/>
    <property type="project" value="InterPro"/>
</dbReference>